<keyword evidence="1" id="KW-0812">Transmembrane</keyword>
<dbReference type="AlphaFoldDB" id="A0A7I9YIA4"/>
<reference evidence="3 4" key="1">
    <citation type="journal article" date="2019" name="Emerg. Microbes Infect.">
        <title>Comprehensive subspecies identification of 175 nontuberculous mycobacteria species based on 7547 genomic profiles.</title>
        <authorList>
            <person name="Matsumoto Y."/>
            <person name="Kinjo T."/>
            <person name="Motooka D."/>
            <person name="Nabeya D."/>
            <person name="Jung N."/>
            <person name="Uechi K."/>
            <person name="Horii T."/>
            <person name="Iida T."/>
            <person name="Fujita J."/>
            <person name="Nakamura S."/>
        </authorList>
    </citation>
    <scope>NUCLEOTIDE SEQUENCE [LARGE SCALE GENOMIC DNA]</scope>
    <source>
        <strain evidence="3 4">JCM 30725</strain>
    </source>
</reference>
<keyword evidence="4" id="KW-1185">Reference proteome</keyword>
<evidence type="ECO:0000313" key="3">
    <source>
        <dbReference type="EMBL" id="GFG88233.1"/>
    </source>
</evidence>
<dbReference type="EMBL" id="BLKZ01000001">
    <property type="protein sequence ID" value="GFG88233.1"/>
    <property type="molecule type" value="Genomic_DNA"/>
</dbReference>
<comment type="caution">
    <text evidence="3">The sequence shown here is derived from an EMBL/GenBank/DDBJ whole genome shotgun (WGS) entry which is preliminary data.</text>
</comment>
<proteinExistence type="predicted"/>
<feature type="chain" id="PRO_5029733559" description="MFS transporter" evidence="2">
    <location>
        <begin position="24"/>
        <end position="83"/>
    </location>
</feature>
<accession>A0A7I9YIA4</accession>
<evidence type="ECO:0000256" key="2">
    <source>
        <dbReference type="SAM" id="SignalP"/>
    </source>
</evidence>
<feature type="transmembrane region" description="Helical" evidence="1">
    <location>
        <begin position="21"/>
        <end position="43"/>
    </location>
</feature>
<dbReference type="Proteomes" id="UP000465360">
    <property type="component" value="Unassembled WGS sequence"/>
</dbReference>
<name>A0A7I9YIA4_MYCBU</name>
<organism evidence="3 4">
    <name type="scientific">Mycobacterium bourgelatii</name>
    <dbReference type="NCBI Taxonomy" id="1273442"/>
    <lineage>
        <taxon>Bacteria</taxon>
        <taxon>Bacillati</taxon>
        <taxon>Actinomycetota</taxon>
        <taxon>Actinomycetes</taxon>
        <taxon>Mycobacteriales</taxon>
        <taxon>Mycobacteriaceae</taxon>
        <taxon>Mycobacterium</taxon>
    </lineage>
</organism>
<evidence type="ECO:0008006" key="5">
    <source>
        <dbReference type="Google" id="ProtNLM"/>
    </source>
</evidence>
<protein>
    <recommendedName>
        <fullName evidence="5">MFS transporter</fullName>
    </recommendedName>
</protein>
<evidence type="ECO:0000256" key="1">
    <source>
        <dbReference type="SAM" id="Phobius"/>
    </source>
</evidence>
<keyword evidence="2" id="KW-0732">Signal</keyword>
<gene>
    <name evidence="3" type="ORF">MBOU_02750</name>
</gene>
<keyword evidence="1" id="KW-0472">Membrane</keyword>
<keyword evidence="1" id="KW-1133">Transmembrane helix</keyword>
<feature type="signal peptide" evidence="2">
    <location>
        <begin position="1"/>
        <end position="23"/>
    </location>
</feature>
<evidence type="ECO:0000313" key="4">
    <source>
        <dbReference type="Proteomes" id="UP000465360"/>
    </source>
</evidence>
<sequence length="83" mass="8657">MSCNFCKCAIIASVWTLLRNVLANSAALGLAAGFVMVLGVVFLDQLSQPITKEARNTATAATANAARIVFGLFPIALRLDCGA</sequence>